<evidence type="ECO:0000313" key="3">
    <source>
        <dbReference type="EMBL" id="CAJ1388523.1"/>
    </source>
</evidence>
<keyword evidence="1" id="KW-0812">Transmembrane</keyword>
<keyword evidence="4" id="KW-1185">Reference proteome</keyword>
<dbReference type="Pfam" id="PF08241">
    <property type="entry name" value="Methyltransf_11"/>
    <property type="match status" value="2"/>
</dbReference>
<evidence type="ECO:0000256" key="1">
    <source>
        <dbReference type="SAM" id="Phobius"/>
    </source>
</evidence>
<dbReference type="InterPro" id="IPR029063">
    <property type="entry name" value="SAM-dependent_MTases_sf"/>
</dbReference>
<dbReference type="PANTHER" id="PTHR43591:SF110">
    <property type="entry name" value="RHODANESE DOMAIN-CONTAINING PROTEIN"/>
    <property type="match status" value="1"/>
</dbReference>
<dbReference type="EMBL" id="CAUJNA010001706">
    <property type="protein sequence ID" value="CAJ1388523.1"/>
    <property type="molecule type" value="Genomic_DNA"/>
</dbReference>
<keyword evidence="1" id="KW-0472">Membrane</keyword>
<name>A0AA36IKR0_9DINO</name>
<dbReference type="Gene3D" id="3.40.50.150">
    <property type="entry name" value="Vaccinia Virus protein VP39"/>
    <property type="match status" value="2"/>
</dbReference>
<dbReference type="CDD" id="cd02440">
    <property type="entry name" value="AdoMet_MTases"/>
    <property type="match status" value="2"/>
</dbReference>
<protein>
    <recommendedName>
        <fullName evidence="2">Methyltransferase type 11 domain-containing protein</fullName>
    </recommendedName>
</protein>
<reference evidence="3" key="1">
    <citation type="submission" date="2023-08" db="EMBL/GenBank/DDBJ databases">
        <authorList>
            <person name="Chen Y."/>
            <person name="Shah S."/>
            <person name="Dougan E. K."/>
            <person name="Thang M."/>
            <person name="Chan C."/>
        </authorList>
    </citation>
    <scope>NUCLEOTIDE SEQUENCE</scope>
</reference>
<sequence length="648" mass="73835">MARVFATGKLAAMGSVGILAVAGFVTFYLCDVPRPRQSFQPTRQETSSLSQSVASEHKAQEEAAFWGKHDDRLQWRISWTSIQHFQHELHKVADVGTLARSLLGEKSGKRRGLTLGCGPMAGEYPMLKSFGVDSIEAYDTAEGMYQKFLEFQPNPEIPVTYHVMDVNEIHLEEGAFDVIYIQHAYHHFERIEHVAEEISKALKPSGVFVITDWIGPNFLQRTPAQLAVMNNLWHHMPAKWRTDHMGIVHSEPVVPAKESLSPFEAVRSQEIKDVLDARFEKRMQCVYAGILYPMFEGFGHNYNESDPVDLAWIQQMWTLDRLTAETGAVEPTFMNAVYTKRMLNGRRLQPGENSLLSQSVASEHKAQEEAAFWGKHDDRLQWRISWTSIQHFQHELHKVADVGTLARSLLGEKSGKRRGLTLGCGPMAGEYPMLKSFGVDSIEAYDTAEGMYQKFLEFQPNPEIPVTYHVMDVNEIHLEEGAFDVIYIQHAYHHFERIEHVAEEISKALKPSGVFVITDWIGPNFLQRTPAQLAVMNNLWHHMPAKWRTDHMGIVHSEPVVPAKESLSPFEAVRSQEIKDVLDARFEKRMQCVYAGILYPMFEGFGHNYNESDPEDLAWIQHIWALDRICAVTGAIEANFMNAVYIKK</sequence>
<dbReference type="SUPFAM" id="SSF53335">
    <property type="entry name" value="S-adenosyl-L-methionine-dependent methyltransferases"/>
    <property type="match status" value="2"/>
</dbReference>
<organism evidence="3 4">
    <name type="scientific">Effrenium voratum</name>
    <dbReference type="NCBI Taxonomy" id="2562239"/>
    <lineage>
        <taxon>Eukaryota</taxon>
        <taxon>Sar</taxon>
        <taxon>Alveolata</taxon>
        <taxon>Dinophyceae</taxon>
        <taxon>Suessiales</taxon>
        <taxon>Symbiodiniaceae</taxon>
        <taxon>Effrenium</taxon>
    </lineage>
</organism>
<dbReference type="PANTHER" id="PTHR43591">
    <property type="entry name" value="METHYLTRANSFERASE"/>
    <property type="match status" value="1"/>
</dbReference>
<proteinExistence type="predicted"/>
<accession>A0AA36IKR0</accession>
<dbReference type="InterPro" id="IPR013216">
    <property type="entry name" value="Methyltransf_11"/>
</dbReference>
<gene>
    <name evidence="3" type="ORF">EVOR1521_LOCUS14372</name>
</gene>
<feature type="domain" description="Methyltransferase type 11" evidence="2">
    <location>
        <begin position="113"/>
        <end position="210"/>
    </location>
</feature>
<dbReference type="GO" id="GO:0008757">
    <property type="term" value="F:S-adenosylmethionine-dependent methyltransferase activity"/>
    <property type="evidence" value="ECO:0007669"/>
    <property type="project" value="InterPro"/>
</dbReference>
<evidence type="ECO:0000313" key="4">
    <source>
        <dbReference type="Proteomes" id="UP001178507"/>
    </source>
</evidence>
<dbReference type="Proteomes" id="UP001178507">
    <property type="component" value="Unassembled WGS sequence"/>
</dbReference>
<comment type="caution">
    <text evidence="3">The sequence shown here is derived from an EMBL/GenBank/DDBJ whole genome shotgun (WGS) entry which is preliminary data.</text>
</comment>
<dbReference type="AlphaFoldDB" id="A0AA36IKR0"/>
<evidence type="ECO:0000259" key="2">
    <source>
        <dbReference type="Pfam" id="PF08241"/>
    </source>
</evidence>
<keyword evidence="1" id="KW-1133">Transmembrane helix</keyword>
<feature type="domain" description="Methyltransferase type 11" evidence="2">
    <location>
        <begin position="420"/>
        <end position="517"/>
    </location>
</feature>
<feature type="transmembrane region" description="Helical" evidence="1">
    <location>
        <begin position="12"/>
        <end position="29"/>
    </location>
</feature>